<evidence type="ECO:0000256" key="2">
    <source>
        <dbReference type="SAM" id="Phobius"/>
    </source>
</evidence>
<protein>
    <submittedName>
        <fullName evidence="3">Uncharacterized protein</fullName>
    </submittedName>
</protein>
<evidence type="ECO:0000256" key="1">
    <source>
        <dbReference type="SAM" id="MobiDB-lite"/>
    </source>
</evidence>
<keyword evidence="2" id="KW-0472">Membrane</keyword>
<reference evidence="3" key="1">
    <citation type="submission" date="2020-11" db="EMBL/GenBank/DDBJ databases">
        <authorList>
            <person name="Tran Van P."/>
        </authorList>
    </citation>
    <scope>NUCLEOTIDE SEQUENCE</scope>
</reference>
<evidence type="ECO:0000313" key="3">
    <source>
        <dbReference type="EMBL" id="CAD7236068.1"/>
    </source>
</evidence>
<dbReference type="EMBL" id="OB676352">
    <property type="protein sequence ID" value="CAD7236068.1"/>
    <property type="molecule type" value="Genomic_DNA"/>
</dbReference>
<dbReference type="Gene3D" id="3.30.530.20">
    <property type="match status" value="1"/>
</dbReference>
<organism evidence="3">
    <name type="scientific">Cyprideis torosa</name>
    <dbReference type="NCBI Taxonomy" id="163714"/>
    <lineage>
        <taxon>Eukaryota</taxon>
        <taxon>Metazoa</taxon>
        <taxon>Ecdysozoa</taxon>
        <taxon>Arthropoda</taxon>
        <taxon>Crustacea</taxon>
        <taxon>Oligostraca</taxon>
        <taxon>Ostracoda</taxon>
        <taxon>Podocopa</taxon>
        <taxon>Podocopida</taxon>
        <taxon>Cytherocopina</taxon>
        <taxon>Cytheroidea</taxon>
        <taxon>Cytherideidae</taxon>
        <taxon>Cyprideis</taxon>
    </lineage>
</organism>
<feature type="region of interest" description="Disordered" evidence="1">
    <location>
        <begin position="141"/>
        <end position="185"/>
    </location>
</feature>
<feature type="non-terminal residue" evidence="3">
    <location>
        <position position="1"/>
    </location>
</feature>
<keyword evidence="2" id="KW-1133">Transmembrane helix</keyword>
<dbReference type="AlphaFoldDB" id="A0A7R8WQI1"/>
<dbReference type="OrthoDB" id="74575at2759"/>
<feature type="compositionally biased region" description="Basic and acidic residues" evidence="1">
    <location>
        <begin position="150"/>
        <end position="161"/>
    </location>
</feature>
<proteinExistence type="predicted"/>
<dbReference type="InterPro" id="IPR023393">
    <property type="entry name" value="START-like_dom_sf"/>
</dbReference>
<accession>A0A7R8WQI1</accession>
<gene>
    <name evidence="3" type="ORF">CTOB1V02_LOCUS13883</name>
</gene>
<sequence>RRAENGPSVIVLKSLTENETEIQWLLNTDFKFNWFIRAMSDQIFPKVLLNYVYHLRLHVQDLNGRGSQPQRLSRSDPSSWGLRPTQLLYLVAATVFWAFSLWCAYALRRRVLRRGQEKGLTEKTNPLLMTALEMRKIPRSADEEEAWYEPQEKDERWRHPSDQVTDEVMTDKRIGGPEATDTEGG</sequence>
<name>A0A7R8WQI1_9CRUS</name>
<feature type="transmembrane region" description="Helical" evidence="2">
    <location>
        <begin position="87"/>
        <end position="107"/>
    </location>
</feature>
<keyword evidence="2" id="KW-0812">Transmembrane</keyword>